<name>A0A6A5TNA6_9PLEO</name>
<dbReference type="OrthoDB" id="5342924at2759"/>
<gene>
    <name evidence="1" type="ORF">CC80DRAFT_496852</name>
</gene>
<keyword evidence="2" id="KW-1185">Reference proteome</keyword>
<dbReference type="Proteomes" id="UP000800035">
    <property type="component" value="Unassembled WGS sequence"/>
</dbReference>
<proteinExistence type="predicted"/>
<dbReference type="EMBL" id="ML977026">
    <property type="protein sequence ID" value="KAF1950407.1"/>
    <property type="molecule type" value="Genomic_DNA"/>
</dbReference>
<protein>
    <submittedName>
        <fullName evidence="1">Uncharacterized protein</fullName>
    </submittedName>
</protein>
<evidence type="ECO:0000313" key="1">
    <source>
        <dbReference type="EMBL" id="KAF1950407.1"/>
    </source>
</evidence>
<evidence type="ECO:0000313" key="2">
    <source>
        <dbReference type="Proteomes" id="UP000800035"/>
    </source>
</evidence>
<organism evidence="1 2">
    <name type="scientific">Byssothecium circinans</name>
    <dbReference type="NCBI Taxonomy" id="147558"/>
    <lineage>
        <taxon>Eukaryota</taxon>
        <taxon>Fungi</taxon>
        <taxon>Dikarya</taxon>
        <taxon>Ascomycota</taxon>
        <taxon>Pezizomycotina</taxon>
        <taxon>Dothideomycetes</taxon>
        <taxon>Pleosporomycetidae</taxon>
        <taxon>Pleosporales</taxon>
        <taxon>Massarineae</taxon>
        <taxon>Massarinaceae</taxon>
        <taxon>Byssothecium</taxon>
    </lineage>
</organism>
<sequence>MTIPLVHTQPTQPEPDAMESPISIPTDFSKELWHSVLDRTGHKTDLFLQMPEPWNQSEAIHARQPASQEMVLAALFANALANAKAEHHSHRSPHKCNEHEDDTDQNCTTIATNIPTLACPKSFSLALDNCTKTSATVYETGWGWNFDGKTI</sequence>
<reference evidence="1" key="1">
    <citation type="journal article" date="2020" name="Stud. Mycol.">
        <title>101 Dothideomycetes genomes: a test case for predicting lifestyles and emergence of pathogens.</title>
        <authorList>
            <person name="Haridas S."/>
            <person name="Albert R."/>
            <person name="Binder M."/>
            <person name="Bloem J."/>
            <person name="Labutti K."/>
            <person name="Salamov A."/>
            <person name="Andreopoulos B."/>
            <person name="Baker S."/>
            <person name="Barry K."/>
            <person name="Bills G."/>
            <person name="Bluhm B."/>
            <person name="Cannon C."/>
            <person name="Castanera R."/>
            <person name="Culley D."/>
            <person name="Daum C."/>
            <person name="Ezra D."/>
            <person name="Gonzalez J."/>
            <person name="Henrissat B."/>
            <person name="Kuo A."/>
            <person name="Liang C."/>
            <person name="Lipzen A."/>
            <person name="Lutzoni F."/>
            <person name="Magnuson J."/>
            <person name="Mondo S."/>
            <person name="Nolan M."/>
            <person name="Ohm R."/>
            <person name="Pangilinan J."/>
            <person name="Park H.-J."/>
            <person name="Ramirez L."/>
            <person name="Alfaro M."/>
            <person name="Sun H."/>
            <person name="Tritt A."/>
            <person name="Yoshinaga Y."/>
            <person name="Zwiers L.-H."/>
            <person name="Turgeon B."/>
            <person name="Goodwin S."/>
            <person name="Spatafora J."/>
            <person name="Crous P."/>
            <person name="Grigoriev I."/>
        </authorList>
    </citation>
    <scope>NUCLEOTIDE SEQUENCE</scope>
    <source>
        <strain evidence="1">CBS 675.92</strain>
    </source>
</reference>
<dbReference type="AlphaFoldDB" id="A0A6A5TNA6"/>
<accession>A0A6A5TNA6</accession>